<organism evidence="2 3">
    <name type="scientific">Erwinia typographi</name>
    <dbReference type="NCBI Taxonomy" id="371042"/>
    <lineage>
        <taxon>Bacteria</taxon>
        <taxon>Pseudomonadati</taxon>
        <taxon>Pseudomonadota</taxon>
        <taxon>Gammaproteobacteria</taxon>
        <taxon>Enterobacterales</taxon>
        <taxon>Erwiniaceae</taxon>
        <taxon>Erwinia</taxon>
    </lineage>
</organism>
<evidence type="ECO:0000313" key="2">
    <source>
        <dbReference type="EMBL" id="KGT95922.1"/>
    </source>
</evidence>
<dbReference type="Pfam" id="PF03797">
    <property type="entry name" value="Autotransporter"/>
    <property type="match status" value="1"/>
</dbReference>
<feature type="domain" description="Autotransporter" evidence="1">
    <location>
        <begin position="2"/>
        <end position="118"/>
    </location>
</feature>
<gene>
    <name evidence="2" type="ORF">NG99_00705</name>
</gene>
<dbReference type="InterPro" id="IPR036709">
    <property type="entry name" value="Autotransporte_beta_dom_sf"/>
</dbReference>
<protein>
    <submittedName>
        <fullName evidence="2">BigB</fullName>
    </submittedName>
</protein>
<comment type="caution">
    <text evidence="2">The sequence shown here is derived from an EMBL/GenBank/DDBJ whole genome shotgun (WGS) entry which is preliminary data.</text>
</comment>
<feature type="non-terminal residue" evidence="2">
    <location>
        <position position="1"/>
    </location>
</feature>
<dbReference type="InterPro" id="IPR005546">
    <property type="entry name" value="Autotransporte_beta"/>
</dbReference>
<evidence type="ECO:0000313" key="3">
    <source>
        <dbReference type="Proteomes" id="UP000030351"/>
    </source>
</evidence>
<sequence>TFELSRELAVTPFAGMVVRHNMTGGYQERGAGDFNLSVSRYSETATDAVAGLRVDYKGRNGWSASATLEGGPNVGYSQSGSTASLQGMQGQKFRVNGEKDSGGLNSRASVGANYRSGNTGLDMNVYQWREQGAADNGFMLNATRSF</sequence>
<dbReference type="Proteomes" id="UP000030351">
    <property type="component" value="Unassembled WGS sequence"/>
</dbReference>
<dbReference type="eggNOG" id="COG4625">
    <property type="taxonomic scope" value="Bacteria"/>
</dbReference>
<dbReference type="STRING" id="371042.NG99_00705"/>
<proteinExistence type="predicted"/>
<reference evidence="2 3" key="1">
    <citation type="submission" date="2014-10" db="EMBL/GenBank/DDBJ databases">
        <title>Genome sequence of Erwinia typographi M043b.</title>
        <authorList>
            <person name="Chan K.-G."/>
            <person name="Tan W.-S."/>
        </authorList>
    </citation>
    <scope>NUCLEOTIDE SEQUENCE [LARGE SCALE GENOMIC DNA]</scope>
    <source>
        <strain evidence="2 3">M043b</strain>
    </source>
</reference>
<dbReference type="AlphaFoldDB" id="A0A0A3ZA23"/>
<dbReference type="OrthoDB" id="6504911at2"/>
<dbReference type="SUPFAM" id="SSF103515">
    <property type="entry name" value="Autotransporter"/>
    <property type="match status" value="1"/>
</dbReference>
<evidence type="ECO:0000259" key="1">
    <source>
        <dbReference type="Pfam" id="PF03797"/>
    </source>
</evidence>
<dbReference type="Gene3D" id="2.40.128.130">
    <property type="entry name" value="Autotransporter beta-domain"/>
    <property type="match status" value="1"/>
</dbReference>
<keyword evidence="3" id="KW-1185">Reference proteome</keyword>
<dbReference type="EMBL" id="JRUQ01000005">
    <property type="protein sequence ID" value="KGT95922.1"/>
    <property type="molecule type" value="Genomic_DNA"/>
</dbReference>
<dbReference type="RefSeq" id="WP_034887366.1">
    <property type="nucleotide sequence ID" value="NZ_JRUQ01000005.1"/>
</dbReference>
<name>A0A0A3ZA23_9GAMM</name>
<accession>A0A0A3ZA23</accession>